<dbReference type="EMBL" id="BQFW01000014">
    <property type="protein sequence ID" value="GJJ78310.1"/>
    <property type="molecule type" value="Genomic_DNA"/>
</dbReference>
<protein>
    <submittedName>
        <fullName evidence="1">Uncharacterized protein</fullName>
    </submittedName>
</protein>
<dbReference type="AlphaFoldDB" id="A0A9P3M1R9"/>
<organism evidence="1 2">
    <name type="scientific">Entomortierella parvispora</name>
    <dbReference type="NCBI Taxonomy" id="205924"/>
    <lineage>
        <taxon>Eukaryota</taxon>
        <taxon>Fungi</taxon>
        <taxon>Fungi incertae sedis</taxon>
        <taxon>Mucoromycota</taxon>
        <taxon>Mortierellomycotina</taxon>
        <taxon>Mortierellomycetes</taxon>
        <taxon>Mortierellales</taxon>
        <taxon>Mortierellaceae</taxon>
        <taxon>Entomortierella</taxon>
    </lineage>
</organism>
<evidence type="ECO:0000313" key="1">
    <source>
        <dbReference type="EMBL" id="GJJ78310.1"/>
    </source>
</evidence>
<reference evidence="1" key="2">
    <citation type="journal article" date="2022" name="Microbiol. Resour. Announc.">
        <title>Whole-Genome Sequence of Entomortierella parvispora E1425, a Mucoromycotan Fungus Associated with Burkholderiaceae-Related Endosymbiotic Bacteria.</title>
        <authorList>
            <person name="Herlambang A."/>
            <person name="Guo Y."/>
            <person name="Takashima Y."/>
            <person name="Narisawa K."/>
            <person name="Ohta H."/>
            <person name="Nishizawa T."/>
        </authorList>
    </citation>
    <scope>NUCLEOTIDE SEQUENCE</scope>
    <source>
        <strain evidence="1">E1425</strain>
    </source>
</reference>
<comment type="caution">
    <text evidence="1">The sequence shown here is derived from an EMBL/GenBank/DDBJ whole genome shotgun (WGS) entry which is preliminary data.</text>
</comment>
<name>A0A9P3M1R9_9FUNG</name>
<reference evidence="1" key="1">
    <citation type="submission" date="2021-11" db="EMBL/GenBank/DDBJ databases">
        <authorList>
            <person name="Herlambang A."/>
            <person name="Guo Y."/>
            <person name="Takashima Y."/>
            <person name="Nishizawa T."/>
        </authorList>
    </citation>
    <scope>NUCLEOTIDE SEQUENCE</scope>
    <source>
        <strain evidence="1">E1425</strain>
    </source>
</reference>
<gene>
    <name evidence="1" type="ORF">EMPS_10669</name>
</gene>
<proteinExistence type="predicted"/>
<evidence type="ECO:0000313" key="2">
    <source>
        <dbReference type="Proteomes" id="UP000827284"/>
    </source>
</evidence>
<dbReference type="Proteomes" id="UP000827284">
    <property type="component" value="Unassembled WGS sequence"/>
</dbReference>
<accession>A0A9P3M1R9</accession>
<keyword evidence="2" id="KW-1185">Reference proteome</keyword>
<sequence>MPNPKFVKLAKRLSVDYISCISDISPDDILLAKENRETYPSLFYFAISCGWNRTAMTLFEWISMPTGGFPKEEDCRTPIDVNGLVLRMLIIDDIREKKICTKFLRNINIPSINAILDEHFPKILMSFGMLYHGG</sequence>